<evidence type="ECO:0000313" key="4">
    <source>
        <dbReference type="Proteomes" id="UP000316476"/>
    </source>
</evidence>
<dbReference type="InterPro" id="IPR036163">
    <property type="entry name" value="HMA_dom_sf"/>
</dbReference>
<evidence type="ECO:0000256" key="1">
    <source>
        <dbReference type="SAM" id="SignalP"/>
    </source>
</evidence>
<dbReference type="GO" id="GO:0046872">
    <property type="term" value="F:metal ion binding"/>
    <property type="evidence" value="ECO:0007669"/>
    <property type="project" value="InterPro"/>
</dbReference>
<gene>
    <name evidence="3" type="ORF">V7x_00250</name>
</gene>
<dbReference type="RefSeq" id="WP_146410161.1">
    <property type="nucleotide sequence ID" value="NZ_SJPZ01000001.1"/>
</dbReference>
<proteinExistence type="predicted"/>
<evidence type="ECO:0000313" key="3">
    <source>
        <dbReference type="EMBL" id="TWU64482.1"/>
    </source>
</evidence>
<organism evidence="3 4">
    <name type="scientific">Crateriforma conspicua</name>
    <dbReference type="NCBI Taxonomy" id="2527996"/>
    <lineage>
        <taxon>Bacteria</taxon>
        <taxon>Pseudomonadati</taxon>
        <taxon>Planctomycetota</taxon>
        <taxon>Planctomycetia</taxon>
        <taxon>Planctomycetales</taxon>
        <taxon>Planctomycetaceae</taxon>
        <taxon>Crateriforma</taxon>
    </lineage>
</organism>
<dbReference type="EMBL" id="SJPZ01000001">
    <property type="protein sequence ID" value="TWU64482.1"/>
    <property type="molecule type" value="Genomic_DNA"/>
</dbReference>
<accession>A0A5C6FMV3</accession>
<feature type="chain" id="PRO_5023004724" evidence="1">
    <location>
        <begin position="22"/>
        <end position="122"/>
    </location>
</feature>
<keyword evidence="1" id="KW-0732">Signal</keyword>
<dbReference type="Proteomes" id="UP000316476">
    <property type="component" value="Unassembled WGS sequence"/>
</dbReference>
<protein>
    <submittedName>
        <fullName evidence="3">Heavy-metal-associated domain protein</fullName>
    </submittedName>
</protein>
<dbReference type="Pfam" id="PF00403">
    <property type="entry name" value="HMA"/>
    <property type="match status" value="1"/>
</dbReference>
<name>A0A5C6FMV3_9PLAN</name>
<evidence type="ECO:0000259" key="2">
    <source>
        <dbReference type="PROSITE" id="PS50846"/>
    </source>
</evidence>
<dbReference type="SUPFAM" id="SSF55008">
    <property type="entry name" value="HMA, heavy metal-associated domain"/>
    <property type="match status" value="1"/>
</dbReference>
<dbReference type="CDD" id="cd00371">
    <property type="entry name" value="HMA"/>
    <property type="match status" value="1"/>
</dbReference>
<dbReference type="PROSITE" id="PS50846">
    <property type="entry name" value="HMA_2"/>
    <property type="match status" value="1"/>
</dbReference>
<dbReference type="OrthoDB" id="291224at2"/>
<feature type="domain" description="HMA" evidence="2">
    <location>
        <begin position="45"/>
        <end position="118"/>
    </location>
</feature>
<sequence length="122" mass="12991" precursor="true">MRPVLYAVAAVAALGIMIAVANMPPQQEATESAMEAKPAVMTDSGTLTVAVPGMHCEFNCYPKVKKALESVDGVKTVELDAQKEEGILDNRQVVVSYEPGFDVTAAISRLDESGYKDSSVVQ</sequence>
<dbReference type="Gene3D" id="3.30.70.100">
    <property type="match status" value="1"/>
</dbReference>
<feature type="signal peptide" evidence="1">
    <location>
        <begin position="1"/>
        <end position="21"/>
    </location>
</feature>
<dbReference type="AlphaFoldDB" id="A0A5C6FMV3"/>
<dbReference type="InterPro" id="IPR006121">
    <property type="entry name" value="HMA_dom"/>
</dbReference>
<comment type="caution">
    <text evidence="3">The sequence shown here is derived from an EMBL/GenBank/DDBJ whole genome shotgun (WGS) entry which is preliminary data.</text>
</comment>
<reference evidence="3 4" key="1">
    <citation type="submission" date="2019-02" db="EMBL/GenBank/DDBJ databases">
        <title>Deep-cultivation of Planctomycetes and their phenomic and genomic characterization uncovers novel biology.</title>
        <authorList>
            <person name="Wiegand S."/>
            <person name="Jogler M."/>
            <person name="Boedeker C."/>
            <person name="Pinto D."/>
            <person name="Vollmers J."/>
            <person name="Rivas-Marin E."/>
            <person name="Kohn T."/>
            <person name="Peeters S.H."/>
            <person name="Heuer A."/>
            <person name="Rast P."/>
            <person name="Oberbeckmann S."/>
            <person name="Bunk B."/>
            <person name="Jeske O."/>
            <person name="Meyerdierks A."/>
            <person name="Storesund J.E."/>
            <person name="Kallscheuer N."/>
            <person name="Luecker S."/>
            <person name="Lage O.M."/>
            <person name="Pohl T."/>
            <person name="Merkel B.J."/>
            <person name="Hornburger P."/>
            <person name="Mueller R.-W."/>
            <person name="Bruemmer F."/>
            <person name="Labrenz M."/>
            <person name="Spormann A.M."/>
            <person name="Op Den Camp H."/>
            <person name="Overmann J."/>
            <person name="Amann R."/>
            <person name="Jetten M.S.M."/>
            <person name="Mascher T."/>
            <person name="Medema M.H."/>
            <person name="Devos D.P."/>
            <person name="Kaster A.-K."/>
            <person name="Ovreas L."/>
            <person name="Rohde M."/>
            <person name="Galperin M.Y."/>
            <person name="Jogler C."/>
        </authorList>
    </citation>
    <scope>NUCLEOTIDE SEQUENCE [LARGE SCALE GENOMIC DNA]</scope>
    <source>
        <strain evidence="3 4">V7</strain>
    </source>
</reference>